<keyword evidence="3 7" id="KW-0812">Transmembrane</keyword>
<evidence type="ECO:0000256" key="7">
    <source>
        <dbReference type="SAM" id="Phobius"/>
    </source>
</evidence>
<keyword evidence="5 7" id="KW-0472">Membrane</keyword>
<dbReference type="SUPFAM" id="SSF103473">
    <property type="entry name" value="MFS general substrate transporter"/>
    <property type="match status" value="1"/>
</dbReference>
<feature type="transmembrane region" description="Helical" evidence="7">
    <location>
        <begin position="276"/>
        <end position="296"/>
    </location>
</feature>
<evidence type="ECO:0000256" key="6">
    <source>
        <dbReference type="SAM" id="MobiDB-lite"/>
    </source>
</evidence>
<proteinExistence type="predicted"/>
<dbReference type="AlphaFoldDB" id="A0A8K0SYN1"/>
<dbReference type="GO" id="GO:0015203">
    <property type="term" value="F:polyamine transmembrane transporter activity"/>
    <property type="evidence" value="ECO:0007669"/>
    <property type="project" value="TreeGrafter"/>
</dbReference>
<feature type="transmembrane region" description="Helical" evidence="7">
    <location>
        <begin position="459"/>
        <end position="478"/>
    </location>
</feature>
<sequence>MSQSKEQPEDGLPQGERETCSPPGSPREYFVFRLPCLIRVNDQRLYPRNIKHGITVLTASCGLVTPLGSNIFLPVLSPTAKDLDTTATIMNLSIAFYCLAVAITPLWWTSLAEKYGKRRVYIQTFFLFIIFNIIAAESVSAPMFIVIRMLAGASSAPVQALGAATVADLWPLEERGRAMGVFLLGAISGNAVGPILGGALGSRWGWRSTQWFMAIYGAIIWLLVLVFFPESPMPQQPTPQNDNERQTKGIQEVFRWALKLWRVFAKPFSLLPLLRFPPILITVCYTSINFAAYYYVMIAIQATFSKEPRNLSVLIVGLTYLPNALGNVLAATVGGRWTDRVMRDNAIKAGRLDMQNRPKPKHQDALGINVWIAGLLYPSAMIVFGWTAVDQFLAVPLVATFCFALGNMMVQNITTVILTEFLPGRAAAGVALANLVRNTLGAIVCVAAEPLLEAIGVDWTSTMVAIICMASAVCIWFLQRNADRWSKAMAEALQNSP</sequence>
<feature type="transmembrane region" description="Helical" evidence="7">
    <location>
        <begin position="366"/>
        <end position="386"/>
    </location>
</feature>
<feature type="domain" description="Major facilitator superfamily (MFS) profile" evidence="8">
    <location>
        <begin position="54"/>
        <end position="483"/>
    </location>
</feature>
<dbReference type="FunFam" id="1.20.1250.20:FF:000172">
    <property type="entry name" value="MFS multidrug resistance transporter"/>
    <property type="match status" value="1"/>
</dbReference>
<evidence type="ECO:0000259" key="8">
    <source>
        <dbReference type="PROSITE" id="PS50850"/>
    </source>
</evidence>
<organism evidence="9 10">
    <name type="scientific">Stachybotrys elegans</name>
    <dbReference type="NCBI Taxonomy" id="80388"/>
    <lineage>
        <taxon>Eukaryota</taxon>
        <taxon>Fungi</taxon>
        <taxon>Dikarya</taxon>
        <taxon>Ascomycota</taxon>
        <taxon>Pezizomycotina</taxon>
        <taxon>Sordariomycetes</taxon>
        <taxon>Hypocreomycetidae</taxon>
        <taxon>Hypocreales</taxon>
        <taxon>Stachybotryaceae</taxon>
        <taxon>Stachybotrys</taxon>
    </lineage>
</organism>
<dbReference type="PANTHER" id="PTHR23502:SF5">
    <property type="entry name" value="QUINIDINE RESISTANCE PROTEIN 3"/>
    <property type="match status" value="1"/>
</dbReference>
<reference evidence="9" key="1">
    <citation type="journal article" date="2021" name="Nat. Commun.">
        <title>Genetic determinants of endophytism in the Arabidopsis root mycobiome.</title>
        <authorList>
            <person name="Mesny F."/>
            <person name="Miyauchi S."/>
            <person name="Thiergart T."/>
            <person name="Pickel B."/>
            <person name="Atanasova L."/>
            <person name="Karlsson M."/>
            <person name="Huettel B."/>
            <person name="Barry K.W."/>
            <person name="Haridas S."/>
            <person name="Chen C."/>
            <person name="Bauer D."/>
            <person name="Andreopoulos W."/>
            <person name="Pangilinan J."/>
            <person name="LaButti K."/>
            <person name="Riley R."/>
            <person name="Lipzen A."/>
            <person name="Clum A."/>
            <person name="Drula E."/>
            <person name="Henrissat B."/>
            <person name="Kohler A."/>
            <person name="Grigoriev I.V."/>
            <person name="Martin F.M."/>
            <person name="Hacquard S."/>
        </authorList>
    </citation>
    <scope>NUCLEOTIDE SEQUENCE</scope>
    <source>
        <strain evidence="9">MPI-CAGE-CH-0235</strain>
    </source>
</reference>
<evidence type="ECO:0000256" key="4">
    <source>
        <dbReference type="ARBA" id="ARBA00022989"/>
    </source>
</evidence>
<keyword evidence="4 7" id="KW-1133">Transmembrane helix</keyword>
<evidence type="ECO:0000313" key="9">
    <source>
        <dbReference type="EMBL" id="KAH7325626.1"/>
    </source>
</evidence>
<feature type="transmembrane region" description="Helical" evidence="7">
    <location>
        <begin position="120"/>
        <end position="147"/>
    </location>
</feature>
<dbReference type="GO" id="GO:0010509">
    <property type="term" value="P:intracellular polyamine homeostasis"/>
    <property type="evidence" value="ECO:0007669"/>
    <property type="project" value="TreeGrafter"/>
</dbReference>
<protein>
    <submittedName>
        <fullName evidence="9">MFS transporter</fullName>
    </submittedName>
</protein>
<evidence type="ECO:0000256" key="2">
    <source>
        <dbReference type="ARBA" id="ARBA00022448"/>
    </source>
</evidence>
<dbReference type="InterPro" id="IPR020846">
    <property type="entry name" value="MFS_dom"/>
</dbReference>
<feature type="transmembrane region" description="Helical" evidence="7">
    <location>
        <begin position="54"/>
        <end position="76"/>
    </location>
</feature>
<dbReference type="GO" id="GO:0005886">
    <property type="term" value="C:plasma membrane"/>
    <property type="evidence" value="ECO:0007669"/>
    <property type="project" value="TreeGrafter"/>
</dbReference>
<evidence type="ECO:0000256" key="3">
    <source>
        <dbReference type="ARBA" id="ARBA00022692"/>
    </source>
</evidence>
<feature type="region of interest" description="Disordered" evidence="6">
    <location>
        <begin position="1"/>
        <end position="24"/>
    </location>
</feature>
<feature type="transmembrane region" description="Helical" evidence="7">
    <location>
        <begin position="88"/>
        <end position="108"/>
    </location>
</feature>
<evidence type="ECO:0000256" key="5">
    <source>
        <dbReference type="ARBA" id="ARBA00023136"/>
    </source>
</evidence>
<feature type="transmembrane region" description="Helical" evidence="7">
    <location>
        <begin position="178"/>
        <end position="199"/>
    </location>
</feature>
<name>A0A8K0SYN1_9HYPO</name>
<dbReference type="Gene3D" id="1.20.1250.20">
    <property type="entry name" value="MFS general substrate transporter like domains"/>
    <property type="match status" value="1"/>
</dbReference>
<gene>
    <name evidence="9" type="ORF">B0I35DRAFT_420845</name>
</gene>
<feature type="transmembrane region" description="Helical" evidence="7">
    <location>
        <begin position="392"/>
        <end position="410"/>
    </location>
</feature>
<keyword evidence="10" id="KW-1185">Reference proteome</keyword>
<dbReference type="InterPro" id="IPR036259">
    <property type="entry name" value="MFS_trans_sf"/>
</dbReference>
<evidence type="ECO:0000313" key="10">
    <source>
        <dbReference type="Proteomes" id="UP000813444"/>
    </source>
</evidence>
<dbReference type="PANTHER" id="PTHR23502">
    <property type="entry name" value="MAJOR FACILITATOR SUPERFAMILY"/>
    <property type="match status" value="1"/>
</dbReference>
<dbReference type="EMBL" id="JAGPNK010000002">
    <property type="protein sequence ID" value="KAH7325626.1"/>
    <property type="molecule type" value="Genomic_DNA"/>
</dbReference>
<evidence type="ECO:0000256" key="1">
    <source>
        <dbReference type="ARBA" id="ARBA00004141"/>
    </source>
</evidence>
<feature type="transmembrane region" description="Helical" evidence="7">
    <location>
        <begin position="211"/>
        <end position="228"/>
    </location>
</feature>
<dbReference type="PROSITE" id="PS50850">
    <property type="entry name" value="MFS"/>
    <property type="match status" value="1"/>
</dbReference>
<accession>A0A8K0SYN1</accession>
<dbReference type="OrthoDB" id="3936150at2759"/>
<comment type="caution">
    <text evidence="9">The sequence shown here is derived from an EMBL/GenBank/DDBJ whole genome shotgun (WGS) entry which is preliminary data.</text>
</comment>
<dbReference type="Proteomes" id="UP000813444">
    <property type="component" value="Unassembled WGS sequence"/>
</dbReference>
<dbReference type="InterPro" id="IPR011701">
    <property type="entry name" value="MFS"/>
</dbReference>
<comment type="subcellular location">
    <subcellularLocation>
        <location evidence="1">Membrane</location>
        <topology evidence="1">Multi-pass membrane protein</topology>
    </subcellularLocation>
</comment>
<dbReference type="Pfam" id="PF07690">
    <property type="entry name" value="MFS_1"/>
    <property type="match status" value="1"/>
</dbReference>
<keyword evidence="2" id="KW-0813">Transport</keyword>